<reference evidence="4" key="1">
    <citation type="submission" date="2022-07" db="EMBL/GenBank/DDBJ databases">
        <title>Genome analysis of Parmales, a sister group of diatoms, reveals the evolutionary specialization of diatoms from phago-mixotrophs to photoautotrophs.</title>
        <authorList>
            <person name="Ban H."/>
            <person name="Sato S."/>
            <person name="Yoshikawa S."/>
            <person name="Kazumasa Y."/>
            <person name="Nakamura Y."/>
            <person name="Ichinomiya M."/>
            <person name="Saitoh K."/>
            <person name="Sato N."/>
            <person name="Blanc-Mathieu R."/>
            <person name="Endo H."/>
            <person name="Kuwata A."/>
            <person name="Ogata H."/>
        </authorList>
    </citation>
    <scope>NUCLEOTIDE SEQUENCE</scope>
</reference>
<dbReference type="GO" id="GO:0004843">
    <property type="term" value="F:cysteine-type deubiquitinase activity"/>
    <property type="evidence" value="ECO:0007669"/>
    <property type="project" value="InterPro"/>
</dbReference>
<dbReference type="SUPFAM" id="SSF143791">
    <property type="entry name" value="DUSP-like"/>
    <property type="match status" value="1"/>
</dbReference>
<feature type="domain" description="DUSP" evidence="3">
    <location>
        <begin position="351"/>
        <end position="467"/>
    </location>
</feature>
<name>A0A9W7ECV5_9STRA</name>
<sequence>MEPTPSPARRASLSANTIVSTVELHNNDMWTPERVFQALDKDGSSSLDVVELTIGLTAVLGRRISAGEAERVFNKADTDSDGKLGYGEFEKFCKSGKLGKSFVGYFSNKKKAKGGVVHADDFSCPGLYRFSKTKKASKNAKVMQLLERAQRVPLREFRDAVGQNGAVVASGVVDLLNDYAPLVPYNMYEELTACKGVKDLKLFFQRSVEDGIFKQIHLDFLGSLCIHLYDLLKFKERNMMGIESLKQLISHLVCRRNEDGTTGDERDVERGIKDRAVRGELFALMVTNSEELFGEREEFMWGQRERKDPERKSAWKNSTRTSSGEANYSALVLEKGKIKFAGKDRTAEVMLTKAEEMAIILKAGEASDPAVEGGRWYIVESKFVYNWLAYVALKEKIVEGTSERPRCIDNTTLLGVQETTKLFYLKEDKKCASDRHPGDYRLVNQQTWKKFCSLYPGSGPAVYVEDGDKDDLFHFYIDQLNSPYAKEREVTEDNEFDEFTMGNPVFKRNRGPNGSGFDFYRDSGLEDIFRASGDFIGGVVSL</sequence>
<gene>
    <name evidence="4" type="ORF">TrRE_jg5615</name>
</gene>
<dbReference type="PROSITE" id="PS50222">
    <property type="entry name" value="EF_HAND_2"/>
    <property type="match status" value="1"/>
</dbReference>
<dbReference type="Gene3D" id="1.10.238.10">
    <property type="entry name" value="EF-hand"/>
    <property type="match status" value="1"/>
</dbReference>
<dbReference type="EMBL" id="BRXZ01001560">
    <property type="protein sequence ID" value="GMH74088.1"/>
    <property type="molecule type" value="Genomic_DNA"/>
</dbReference>
<dbReference type="Pfam" id="PF06337">
    <property type="entry name" value="DUSP"/>
    <property type="match status" value="1"/>
</dbReference>
<feature type="domain" description="EF-hand" evidence="2">
    <location>
        <begin position="64"/>
        <end position="99"/>
    </location>
</feature>
<dbReference type="SUPFAM" id="SSF47473">
    <property type="entry name" value="EF-hand"/>
    <property type="match status" value="1"/>
</dbReference>
<dbReference type="InterPro" id="IPR006615">
    <property type="entry name" value="Pept_C19_DUSP"/>
</dbReference>
<dbReference type="GO" id="GO:0005509">
    <property type="term" value="F:calcium ion binding"/>
    <property type="evidence" value="ECO:0007669"/>
    <property type="project" value="InterPro"/>
</dbReference>
<keyword evidence="1" id="KW-0106">Calcium</keyword>
<evidence type="ECO:0000313" key="5">
    <source>
        <dbReference type="Proteomes" id="UP001165082"/>
    </source>
</evidence>
<dbReference type="InterPro" id="IPR035927">
    <property type="entry name" value="DUSP-like_sf"/>
</dbReference>
<dbReference type="Pfam" id="PF13499">
    <property type="entry name" value="EF-hand_7"/>
    <property type="match status" value="1"/>
</dbReference>
<evidence type="ECO:0000259" key="3">
    <source>
        <dbReference type="PROSITE" id="PS51283"/>
    </source>
</evidence>
<dbReference type="SMART" id="SM00054">
    <property type="entry name" value="EFh"/>
    <property type="match status" value="2"/>
</dbReference>
<protein>
    <recommendedName>
        <fullName evidence="6">Calmodulin</fullName>
    </recommendedName>
</protein>
<dbReference type="InterPro" id="IPR011992">
    <property type="entry name" value="EF-hand-dom_pair"/>
</dbReference>
<evidence type="ECO:0000259" key="2">
    <source>
        <dbReference type="PROSITE" id="PS50222"/>
    </source>
</evidence>
<feature type="non-terminal residue" evidence="4">
    <location>
        <position position="542"/>
    </location>
</feature>
<evidence type="ECO:0000313" key="4">
    <source>
        <dbReference type="EMBL" id="GMH74088.1"/>
    </source>
</evidence>
<dbReference type="PROSITE" id="PS51283">
    <property type="entry name" value="DUSP"/>
    <property type="match status" value="1"/>
</dbReference>
<dbReference type="InterPro" id="IPR018247">
    <property type="entry name" value="EF_Hand_1_Ca_BS"/>
</dbReference>
<organism evidence="4 5">
    <name type="scientific">Triparma retinervis</name>
    <dbReference type="NCBI Taxonomy" id="2557542"/>
    <lineage>
        <taxon>Eukaryota</taxon>
        <taxon>Sar</taxon>
        <taxon>Stramenopiles</taxon>
        <taxon>Ochrophyta</taxon>
        <taxon>Bolidophyceae</taxon>
        <taxon>Parmales</taxon>
        <taxon>Triparmaceae</taxon>
        <taxon>Triparma</taxon>
    </lineage>
</organism>
<proteinExistence type="predicted"/>
<dbReference type="PROSITE" id="PS00018">
    <property type="entry name" value="EF_HAND_1"/>
    <property type="match status" value="1"/>
</dbReference>
<dbReference type="Proteomes" id="UP001165082">
    <property type="component" value="Unassembled WGS sequence"/>
</dbReference>
<dbReference type="Gene3D" id="3.30.2230.10">
    <property type="entry name" value="DUSP-like"/>
    <property type="match status" value="1"/>
</dbReference>
<evidence type="ECO:0000256" key="1">
    <source>
        <dbReference type="ARBA" id="ARBA00022837"/>
    </source>
</evidence>
<dbReference type="OrthoDB" id="186625at2759"/>
<dbReference type="AlphaFoldDB" id="A0A9W7ECV5"/>
<comment type="caution">
    <text evidence="4">The sequence shown here is derived from an EMBL/GenBank/DDBJ whole genome shotgun (WGS) entry which is preliminary data.</text>
</comment>
<keyword evidence="5" id="KW-1185">Reference proteome</keyword>
<dbReference type="InterPro" id="IPR008936">
    <property type="entry name" value="Rho_GTPase_activation_prot"/>
</dbReference>
<dbReference type="SUPFAM" id="SSF48350">
    <property type="entry name" value="GTPase activation domain, GAP"/>
    <property type="match status" value="1"/>
</dbReference>
<dbReference type="InterPro" id="IPR002048">
    <property type="entry name" value="EF_hand_dom"/>
</dbReference>
<dbReference type="Gene3D" id="1.10.555.10">
    <property type="entry name" value="Rho GTPase activation protein"/>
    <property type="match status" value="1"/>
</dbReference>
<evidence type="ECO:0008006" key="6">
    <source>
        <dbReference type="Google" id="ProtNLM"/>
    </source>
</evidence>
<accession>A0A9W7ECV5</accession>